<dbReference type="GO" id="GO:0009055">
    <property type="term" value="F:electron transfer activity"/>
    <property type="evidence" value="ECO:0007669"/>
    <property type="project" value="InterPro"/>
</dbReference>
<dbReference type="AlphaFoldDB" id="A0A1M6C1F5"/>
<dbReference type="STRING" id="579105.SAMN04488096_102310"/>
<dbReference type="Pfam" id="PF00034">
    <property type="entry name" value="Cytochrom_C"/>
    <property type="match status" value="1"/>
</dbReference>
<keyword evidence="7" id="KW-1185">Reference proteome</keyword>
<dbReference type="OrthoDB" id="9811395at2"/>
<evidence type="ECO:0000259" key="5">
    <source>
        <dbReference type="PROSITE" id="PS51007"/>
    </source>
</evidence>
<dbReference type="SUPFAM" id="SSF46626">
    <property type="entry name" value="Cytochrome c"/>
    <property type="match status" value="1"/>
</dbReference>
<dbReference type="Proteomes" id="UP000184225">
    <property type="component" value="Unassembled WGS sequence"/>
</dbReference>
<dbReference type="GO" id="GO:0020037">
    <property type="term" value="F:heme binding"/>
    <property type="evidence" value="ECO:0007669"/>
    <property type="project" value="InterPro"/>
</dbReference>
<dbReference type="PROSITE" id="PS51007">
    <property type="entry name" value="CYTC"/>
    <property type="match status" value="1"/>
</dbReference>
<dbReference type="Gene3D" id="1.10.760.10">
    <property type="entry name" value="Cytochrome c-like domain"/>
    <property type="match status" value="1"/>
</dbReference>
<dbReference type="InterPro" id="IPR051459">
    <property type="entry name" value="Cytochrome_c-type_DH"/>
</dbReference>
<dbReference type="PROSITE" id="PS51257">
    <property type="entry name" value="PROKAR_LIPOPROTEIN"/>
    <property type="match status" value="1"/>
</dbReference>
<gene>
    <name evidence="6" type="ORF">SAMN04488096_102310</name>
</gene>
<protein>
    <submittedName>
        <fullName evidence="6">Cytochrome c</fullName>
    </submittedName>
</protein>
<organism evidence="6 7">
    <name type="scientific">Mesonia phycicola</name>
    <dbReference type="NCBI Taxonomy" id="579105"/>
    <lineage>
        <taxon>Bacteria</taxon>
        <taxon>Pseudomonadati</taxon>
        <taxon>Bacteroidota</taxon>
        <taxon>Flavobacteriia</taxon>
        <taxon>Flavobacteriales</taxon>
        <taxon>Flavobacteriaceae</taxon>
        <taxon>Mesonia</taxon>
    </lineage>
</organism>
<dbReference type="EMBL" id="FQYY01000002">
    <property type="protein sequence ID" value="SHI54564.1"/>
    <property type="molecule type" value="Genomic_DNA"/>
</dbReference>
<keyword evidence="1 4" id="KW-0349">Heme</keyword>
<accession>A0A1M6C1F5</accession>
<evidence type="ECO:0000256" key="4">
    <source>
        <dbReference type="PROSITE-ProRule" id="PRU00433"/>
    </source>
</evidence>
<name>A0A1M6C1F5_9FLAO</name>
<evidence type="ECO:0000313" key="6">
    <source>
        <dbReference type="EMBL" id="SHI54564.1"/>
    </source>
</evidence>
<dbReference type="InterPro" id="IPR009056">
    <property type="entry name" value="Cyt_c-like_dom"/>
</dbReference>
<dbReference type="PANTHER" id="PTHR35008">
    <property type="entry name" value="BLL4482 PROTEIN-RELATED"/>
    <property type="match status" value="1"/>
</dbReference>
<evidence type="ECO:0000256" key="2">
    <source>
        <dbReference type="ARBA" id="ARBA00022723"/>
    </source>
</evidence>
<sequence length="147" mass="16716">MKKSLLFIFSLLIFVSCKNEEEKKTTDKFEVEKVEKTPLQKSISAGKSIYTKKCAQCHLATGKGIPKMYPPLRSSDWLTKKRTESIHAVKYGLNGEITVNGNKFDNVMIPVGLKDQEVVDVLNYVMNSWGNKQDKMVSLEEVKQVKK</sequence>
<keyword evidence="3 4" id="KW-0408">Iron</keyword>
<dbReference type="PANTHER" id="PTHR35008:SF8">
    <property type="entry name" value="ALCOHOL DEHYDROGENASE CYTOCHROME C SUBUNIT"/>
    <property type="match status" value="1"/>
</dbReference>
<evidence type="ECO:0000313" key="7">
    <source>
        <dbReference type="Proteomes" id="UP000184225"/>
    </source>
</evidence>
<dbReference type="GO" id="GO:0046872">
    <property type="term" value="F:metal ion binding"/>
    <property type="evidence" value="ECO:0007669"/>
    <property type="project" value="UniProtKB-KW"/>
</dbReference>
<proteinExistence type="predicted"/>
<feature type="domain" description="Cytochrome c" evidence="5">
    <location>
        <begin position="41"/>
        <end position="129"/>
    </location>
</feature>
<dbReference type="RefSeq" id="WP_073148596.1">
    <property type="nucleotide sequence ID" value="NZ_FQYY01000002.1"/>
</dbReference>
<reference evidence="6 7" key="1">
    <citation type="submission" date="2016-11" db="EMBL/GenBank/DDBJ databases">
        <authorList>
            <person name="Jaros S."/>
            <person name="Januszkiewicz K."/>
            <person name="Wedrychowicz H."/>
        </authorList>
    </citation>
    <scope>NUCLEOTIDE SEQUENCE [LARGE SCALE GENOMIC DNA]</scope>
    <source>
        <strain evidence="6 7">DSM 21425</strain>
    </source>
</reference>
<keyword evidence="2 4" id="KW-0479">Metal-binding</keyword>
<evidence type="ECO:0000256" key="1">
    <source>
        <dbReference type="ARBA" id="ARBA00022617"/>
    </source>
</evidence>
<dbReference type="InterPro" id="IPR036909">
    <property type="entry name" value="Cyt_c-like_dom_sf"/>
</dbReference>
<evidence type="ECO:0000256" key="3">
    <source>
        <dbReference type="ARBA" id="ARBA00023004"/>
    </source>
</evidence>